<gene>
    <name evidence="3" type="ORF">KP509_26G002400</name>
</gene>
<dbReference type="Gene3D" id="3.40.50.150">
    <property type="entry name" value="Vaccinia Virus protein VP39"/>
    <property type="match status" value="1"/>
</dbReference>
<dbReference type="SUPFAM" id="SSF53335">
    <property type="entry name" value="S-adenosyl-L-methionine-dependent methyltransferases"/>
    <property type="match status" value="1"/>
</dbReference>
<name>A0A8T2RK69_CERRI</name>
<dbReference type="Pfam" id="PF03602">
    <property type="entry name" value="Cons_hypoth95"/>
    <property type="match status" value="1"/>
</dbReference>
<keyword evidence="2" id="KW-0808">Transferase</keyword>
<dbReference type="GO" id="GO:0008168">
    <property type="term" value="F:methyltransferase activity"/>
    <property type="evidence" value="ECO:0007669"/>
    <property type="project" value="UniProtKB-KW"/>
</dbReference>
<evidence type="ECO:0000256" key="1">
    <source>
        <dbReference type="ARBA" id="ARBA00022603"/>
    </source>
</evidence>
<organism evidence="3 4">
    <name type="scientific">Ceratopteris richardii</name>
    <name type="common">Triangle waterfern</name>
    <dbReference type="NCBI Taxonomy" id="49495"/>
    <lineage>
        <taxon>Eukaryota</taxon>
        <taxon>Viridiplantae</taxon>
        <taxon>Streptophyta</taxon>
        <taxon>Embryophyta</taxon>
        <taxon>Tracheophyta</taxon>
        <taxon>Polypodiopsida</taxon>
        <taxon>Polypodiidae</taxon>
        <taxon>Polypodiales</taxon>
        <taxon>Pteridineae</taxon>
        <taxon>Pteridaceae</taxon>
        <taxon>Parkerioideae</taxon>
        <taxon>Ceratopteris</taxon>
    </lineage>
</organism>
<accession>A0A8T2RK69</accession>
<dbReference type="GO" id="GO:0031167">
    <property type="term" value="P:rRNA methylation"/>
    <property type="evidence" value="ECO:0007669"/>
    <property type="project" value="InterPro"/>
</dbReference>
<sequence length="306" mass="33846">MAGLGAAMPGTSRLSLIFHTQSRQHERIEFGTVQVNARSGAFESKRKKQTHYEEEIYNIDKGPELSTKEIIALAGVQVPKRLVQQLEKEKFGDKAVQKKKIPVRRTHKLLRVIAGKASGKKLLSVADASVRPMMEIVRGAVFDILQARLHGVRKLSSGGSWLDLYSGTGSVGIEALSRGCDSAHFVEMDPWIATNVLKANLEYTAFSELSVVHVMKTEAFLQQPPGPGCKPFDFISVTPPYEAVNYNTLMGQLSTSYVLGQDTFVVVEYPSEVDIIEGCGPLVKILNRKYGRTHLAIYGPEWATKR</sequence>
<dbReference type="OMA" id="QIRETHK"/>
<evidence type="ECO:0000313" key="3">
    <source>
        <dbReference type="EMBL" id="KAH7295988.1"/>
    </source>
</evidence>
<protein>
    <submittedName>
        <fullName evidence="3">Uncharacterized protein</fullName>
    </submittedName>
</protein>
<evidence type="ECO:0000313" key="4">
    <source>
        <dbReference type="Proteomes" id="UP000825935"/>
    </source>
</evidence>
<dbReference type="InterPro" id="IPR004398">
    <property type="entry name" value="RNA_MeTrfase_RsmD"/>
</dbReference>
<dbReference type="OrthoDB" id="3548at2759"/>
<proteinExistence type="predicted"/>
<dbReference type="AlphaFoldDB" id="A0A8T2RK69"/>
<reference evidence="3" key="1">
    <citation type="submission" date="2021-08" db="EMBL/GenBank/DDBJ databases">
        <title>WGS assembly of Ceratopteris richardii.</title>
        <authorList>
            <person name="Marchant D.B."/>
            <person name="Chen G."/>
            <person name="Jenkins J."/>
            <person name="Shu S."/>
            <person name="Leebens-Mack J."/>
            <person name="Grimwood J."/>
            <person name="Schmutz J."/>
            <person name="Soltis P."/>
            <person name="Soltis D."/>
            <person name="Chen Z.-H."/>
        </authorList>
    </citation>
    <scope>NUCLEOTIDE SEQUENCE</scope>
    <source>
        <strain evidence="3">Whitten #5841</strain>
        <tissue evidence="3">Leaf</tissue>
    </source>
</reference>
<keyword evidence="1" id="KW-0489">Methyltransferase</keyword>
<evidence type="ECO:0000256" key="2">
    <source>
        <dbReference type="ARBA" id="ARBA00022679"/>
    </source>
</evidence>
<dbReference type="Proteomes" id="UP000825935">
    <property type="component" value="Chromosome 26"/>
</dbReference>
<dbReference type="InterPro" id="IPR029063">
    <property type="entry name" value="SAM-dependent_MTases_sf"/>
</dbReference>
<comment type="caution">
    <text evidence="3">The sequence shown here is derived from an EMBL/GenBank/DDBJ whole genome shotgun (WGS) entry which is preliminary data.</text>
</comment>
<dbReference type="PANTHER" id="PTHR43542:SF1">
    <property type="entry name" value="METHYLTRANSFERASE"/>
    <property type="match status" value="1"/>
</dbReference>
<dbReference type="EMBL" id="CM035431">
    <property type="protein sequence ID" value="KAH7295988.1"/>
    <property type="molecule type" value="Genomic_DNA"/>
</dbReference>
<keyword evidence="4" id="KW-1185">Reference proteome</keyword>
<dbReference type="PANTHER" id="PTHR43542">
    <property type="entry name" value="METHYLTRANSFERASE"/>
    <property type="match status" value="1"/>
</dbReference>